<sequence>HCTVLLKQDELEEYLLPSILRCEALSSETYPSLLLLVCKDSSQKKPDIHFFSCEHVKAELIEDDILSAISDYTTKSNRRPEALRLLTLTPLTPPVPLSLSRLRNNQAQMKQQSQSPQQPATHLPNTAKASLPIPNSPRPPAPNAPPYPGHRERRGPQSSKRSVCCVFYSDSYILQNILNHCFDDIELFMGKLQKSSEAFKVLSQRKKSKKNRKKEVGEGLLTIRARPPSEEEFLDIFQKIKYSFCLLARLKPYIVNPTSEELLHFLFKPLELLVKTTGGPSMAAGVSSPAMTAEAVTLLQDNLLGTEKQLWTGLGTNWTRSRSQLPGVSITPYSPQFLSGWEPENFDPDGQLLGDPVELQHKEESLREQVETDSLWVGLSVCVRAWLNPFLRATVPQCPAPPAAQKHGPPPSDERAEQLHGRCNGGGTNRVQPPEGAVETLPQQERPDPHRRDGLSHSEEGRLYCCSYDFVARNSSELSVLQGETLEVVDASKRWWKCRNRFDQIGFVPFNILEPISALKGKTDNSDILRRASSKALFYPAVSLSLLQKSALSPNQRTFSYAPPSPPPLTSDLGATRAVSWHPRTSPHAGADAEREKVSVVIPVTPVSLVGLLTPVRAVVMLMNDELLQKLASGKPGGSRALVIPRSADTSVPLDYDSPPDEVREWLHMKGFASQTVQNLGVLTGAQLFSLNKEELRSVCPEEGARVYGQIMVQKSLLEVSFLNLFKLNIIYYMHMYSF</sequence>
<dbReference type="SUPFAM" id="SSF47769">
    <property type="entry name" value="SAM/Pointed domain"/>
    <property type="match status" value="1"/>
</dbReference>
<evidence type="ECO:0000313" key="9">
    <source>
        <dbReference type="EMBL" id="MBN3312858.1"/>
    </source>
</evidence>
<dbReference type="GO" id="GO:0007266">
    <property type="term" value="P:Rho protein signal transduction"/>
    <property type="evidence" value="ECO:0007669"/>
    <property type="project" value="TreeGrafter"/>
</dbReference>
<dbReference type="AlphaFoldDB" id="A0A8J7T7G3"/>
<dbReference type="PROSITE" id="PS50002">
    <property type="entry name" value="SH3"/>
    <property type="match status" value="1"/>
</dbReference>
<dbReference type="SUPFAM" id="SSF50044">
    <property type="entry name" value="SH3-domain"/>
    <property type="match status" value="1"/>
</dbReference>
<dbReference type="Proteomes" id="UP000736164">
    <property type="component" value="Unassembled WGS sequence"/>
</dbReference>
<dbReference type="Pfam" id="PF00018">
    <property type="entry name" value="SH3_1"/>
    <property type="match status" value="1"/>
</dbReference>
<feature type="compositionally biased region" description="Low complexity" evidence="7">
    <location>
        <begin position="105"/>
        <end position="120"/>
    </location>
</feature>
<dbReference type="SUPFAM" id="SSF50729">
    <property type="entry name" value="PH domain-like"/>
    <property type="match status" value="1"/>
</dbReference>
<dbReference type="InterPro" id="IPR013761">
    <property type="entry name" value="SAM/pointed_sf"/>
</dbReference>
<keyword evidence="9" id="KW-0418">Kinase</keyword>
<keyword evidence="4" id="KW-0963">Cytoplasm</keyword>
<dbReference type="GO" id="GO:0003779">
    <property type="term" value="F:actin binding"/>
    <property type="evidence" value="ECO:0007669"/>
    <property type="project" value="TreeGrafter"/>
</dbReference>
<dbReference type="PANTHER" id="PTHR12287">
    <property type="entry name" value="EPIDERMAL GROWTH FACTOR RECEPTOR KINASE SUBSTRATE EPS8-RELATED PROTEIN"/>
    <property type="match status" value="1"/>
</dbReference>
<feature type="compositionally biased region" description="Basic and acidic residues" evidence="7">
    <location>
        <begin position="445"/>
        <end position="457"/>
    </location>
</feature>
<evidence type="ECO:0000256" key="4">
    <source>
        <dbReference type="ARBA" id="ARBA00022490"/>
    </source>
</evidence>
<evidence type="ECO:0000313" key="10">
    <source>
        <dbReference type="Proteomes" id="UP000736164"/>
    </source>
</evidence>
<protein>
    <submittedName>
        <fullName evidence="9">EPS8 kinase</fullName>
    </submittedName>
</protein>
<organism evidence="9 10">
    <name type="scientific">Atractosteus spatula</name>
    <name type="common">Alligator gar</name>
    <name type="synonym">Lepisosteus spatula</name>
    <dbReference type="NCBI Taxonomy" id="7917"/>
    <lineage>
        <taxon>Eukaryota</taxon>
        <taxon>Metazoa</taxon>
        <taxon>Chordata</taxon>
        <taxon>Craniata</taxon>
        <taxon>Vertebrata</taxon>
        <taxon>Euteleostomi</taxon>
        <taxon>Actinopterygii</taxon>
        <taxon>Neopterygii</taxon>
        <taxon>Holostei</taxon>
        <taxon>Semionotiformes</taxon>
        <taxon>Lepisosteidae</taxon>
        <taxon>Atractosteus</taxon>
    </lineage>
</organism>
<dbReference type="Pfam" id="PF18016">
    <property type="entry name" value="SAM_3"/>
    <property type="match status" value="1"/>
</dbReference>
<dbReference type="InterPro" id="IPR001452">
    <property type="entry name" value="SH3_domain"/>
</dbReference>
<accession>A0A8J7T7G3</accession>
<gene>
    <name evidence="9" type="primary">Eps8_1</name>
    <name evidence="9" type="ORF">GTO95_0004108</name>
</gene>
<proteinExistence type="inferred from homology"/>
<dbReference type="Gene3D" id="2.30.30.40">
    <property type="entry name" value="SH3 Domains"/>
    <property type="match status" value="1"/>
</dbReference>
<evidence type="ECO:0000256" key="5">
    <source>
        <dbReference type="ARBA" id="ARBA00022553"/>
    </source>
</evidence>
<dbReference type="InterPro" id="IPR036028">
    <property type="entry name" value="SH3-like_dom_sf"/>
</dbReference>
<reference evidence="9" key="1">
    <citation type="journal article" date="2021" name="Cell">
        <title>Tracing the genetic footprints of vertebrate landing in non-teleost ray-finned fishes.</title>
        <authorList>
            <person name="Bi X."/>
            <person name="Wang K."/>
            <person name="Yang L."/>
            <person name="Pan H."/>
            <person name="Jiang H."/>
            <person name="Wei Q."/>
            <person name="Fang M."/>
            <person name="Yu H."/>
            <person name="Zhu C."/>
            <person name="Cai Y."/>
            <person name="He Y."/>
            <person name="Gan X."/>
            <person name="Zeng H."/>
            <person name="Yu D."/>
            <person name="Zhu Y."/>
            <person name="Jiang H."/>
            <person name="Qiu Q."/>
            <person name="Yang H."/>
            <person name="Zhang Y.E."/>
            <person name="Wang W."/>
            <person name="Zhu M."/>
            <person name="He S."/>
            <person name="Zhang G."/>
        </authorList>
    </citation>
    <scope>NUCLEOTIDE SEQUENCE</scope>
    <source>
        <strain evidence="9">Allg_001</strain>
    </source>
</reference>
<dbReference type="FunFam" id="1.10.150.50:FF:000023">
    <property type="entry name" value="Epidermal growth factor receptor kinase substrate 8"/>
    <property type="match status" value="1"/>
</dbReference>
<feature type="compositionally biased region" description="Pro residues" evidence="7">
    <location>
        <begin position="134"/>
        <end position="148"/>
    </location>
</feature>
<dbReference type="Gene3D" id="2.30.29.30">
    <property type="entry name" value="Pleckstrin-homology domain (PH domain)/Phosphotyrosine-binding domain (PTB)"/>
    <property type="match status" value="1"/>
</dbReference>
<dbReference type="InterPro" id="IPR039801">
    <property type="entry name" value="EPS8-like"/>
</dbReference>
<dbReference type="InterPro" id="IPR011993">
    <property type="entry name" value="PH-like_dom_sf"/>
</dbReference>
<dbReference type="GO" id="GO:0032587">
    <property type="term" value="C:ruffle membrane"/>
    <property type="evidence" value="ECO:0007669"/>
    <property type="project" value="TreeGrafter"/>
</dbReference>
<comment type="caution">
    <text evidence="9">The sequence shown here is derived from an EMBL/GenBank/DDBJ whole genome shotgun (WGS) entry which is preliminary data.</text>
</comment>
<evidence type="ECO:0000256" key="2">
    <source>
        <dbReference type="ARBA" id="ARBA00006197"/>
    </source>
</evidence>
<dbReference type="Pfam" id="PF22975">
    <property type="entry name" value="EPS8_2nd"/>
    <property type="match status" value="1"/>
</dbReference>
<dbReference type="GO" id="GO:0031982">
    <property type="term" value="C:vesicle"/>
    <property type="evidence" value="ECO:0007669"/>
    <property type="project" value="TreeGrafter"/>
</dbReference>
<dbReference type="SMART" id="SM00326">
    <property type="entry name" value="SH3"/>
    <property type="match status" value="1"/>
</dbReference>
<dbReference type="InterPro" id="IPR013625">
    <property type="entry name" value="PTB"/>
</dbReference>
<evidence type="ECO:0000256" key="1">
    <source>
        <dbReference type="ARBA" id="ARBA00004496"/>
    </source>
</evidence>
<feature type="domain" description="SH3" evidence="8">
    <location>
        <begin position="459"/>
        <end position="518"/>
    </location>
</feature>
<dbReference type="GO" id="GO:0016301">
    <property type="term" value="F:kinase activity"/>
    <property type="evidence" value="ECO:0007669"/>
    <property type="project" value="UniProtKB-KW"/>
</dbReference>
<keyword evidence="10" id="KW-1185">Reference proteome</keyword>
<dbReference type="InterPro" id="IPR041418">
    <property type="entry name" value="SAM_3"/>
</dbReference>
<feature type="non-terminal residue" evidence="9">
    <location>
        <position position="739"/>
    </location>
</feature>
<keyword evidence="5" id="KW-0597">Phosphoprotein</keyword>
<feature type="non-terminal residue" evidence="9">
    <location>
        <position position="1"/>
    </location>
</feature>
<feature type="region of interest" description="Disordered" evidence="7">
    <location>
        <begin position="105"/>
        <end position="157"/>
    </location>
</feature>
<dbReference type="InterPro" id="IPR055093">
    <property type="entry name" value="EPS8_2nd"/>
</dbReference>
<dbReference type="PANTHER" id="PTHR12287:SF19">
    <property type="entry name" value="EPIDERMAL GROWTH FACTOR RECEPTOR KINASE SUBSTRATE 8-LIKE PROTEIN 1"/>
    <property type="match status" value="1"/>
</dbReference>
<dbReference type="EMBL" id="JAAWVO010008627">
    <property type="protein sequence ID" value="MBN3312858.1"/>
    <property type="molecule type" value="Genomic_DNA"/>
</dbReference>
<evidence type="ECO:0000259" key="8">
    <source>
        <dbReference type="PROSITE" id="PS50002"/>
    </source>
</evidence>
<evidence type="ECO:0000256" key="3">
    <source>
        <dbReference type="ARBA" id="ARBA00022443"/>
    </source>
</evidence>
<keyword evidence="3 6" id="KW-0728">SH3 domain</keyword>
<dbReference type="CDD" id="cd09540">
    <property type="entry name" value="SAM_EPS8-like"/>
    <property type="match status" value="1"/>
</dbReference>
<dbReference type="FunFam" id="2.30.30.40:FF:000071">
    <property type="entry name" value="Epidermal growth factor receptor kinase substrate 8"/>
    <property type="match status" value="1"/>
</dbReference>
<evidence type="ECO:0000256" key="7">
    <source>
        <dbReference type="SAM" id="MobiDB-lite"/>
    </source>
</evidence>
<keyword evidence="9" id="KW-0808">Transferase</keyword>
<dbReference type="GO" id="GO:0005737">
    <property type="term" value="C:cytoplasm"/>
    <property type="evidence" value="ECO:0007669"/>
    <property type="project" value="UniProtKB-SubCell"/>
</dbReference>
<dbReference type="GO" id="GO:0035023">
    <property type="term" value="P:regulation of Rho protein signal transduction"/>
    <property type="evidence" value="ECO:0007669"/>
    <property type="project" value="TreeGrafter"/>
</dbReference>
<evidence type="ECO:0000256" key="6">
    <source>
        <dbReference type="PROSITE-ProRule" id="PRU00192"/>
    </source>
</evidence>
<dbReference type="Gene3D" id="1.10.150.50">
    <property type="entry name" value="Transcription Factor, Ets-1"/>
    <property type="match status" value="1"/>
</dbReference>
<comment type="subcellular location">
    <subcellularLocation>
        <location evidence="1">Cytoplasm</location>
    </subcellularLocation>
</comment>
<comment type="similarity">
    <text evidence="2">Belongs to the EPS8 family.</text>
</comment>
<name>A0A8J7T7G3_ATRSP</name>
<feature type="region of interest" description="Disordered" evidence="7">
    <location>
        <begin position="400"/>
        <end position="457"/>
    </location>
</feature>
<dbReference type="Pfam" id="PF08416">
    <property type="entry name" value="PTB"/>
    <property type="match status" value="1"/>
</dbReference>
<dbReference type="GO" id="GO:1900029">
    <property type="term" value="P:positive regulation of ruffle assembly"/>
    <property type="evidence" value="ECO:0007669"/>
    <property type="project" value="TreeGrafter"/>
</dbReference>